<keyword evidence="6" id="KW-1185">Reference proteome</keyword>
<comment type="similarity">
    <text evidence="3">Belongs to the isocitrate lyase/PEP mutase superfamily. PEP mutase family.</text>
</comment>
<dbReference type="NCBIfam" id="TIGR02320">
    <property type="entry name" value="PEP_mutase"/>
    <property type="match status" value="1"/>
</dbReference>
<feature type="domain" description="Cytidyltransferase-like" evidence="4">
    <location>
        <begin position="4"/>
        <end position="130"/>
    </location>
</feature>
<organism evidence="5 6">
    <name type="scientific">Campylobacter insulaenigrae</name>
    <dbReference type="NCBI Taxonomy" id="260714"/>
    <lineage>
        <taxon>Bacteria</taxon>
        <taxon>Pseudomonadati</taxon>
        <taxon>Campylobacterota</taxon>
        <taxon>Epsilonproteobacteria</taxon>
        <taxon>Campylobacterales</taxon>
        <taxon>Campylobacteraceae</taxon>
        <taxon>Campylobacter</taxon>
    </lineage>
</organism>
<reference evidence="5 6" key="1">
    <citation type="submission" date="2019-07" db="EMBL/GenBank/DDBJ databases">
        <title>Rapid identification of Enteric Bacteria from Whole Genome Sequences (WGS) using Average Nucleotide Identity (ANI).</title>
        <authorList>
            <person name="Lane C."/>
        </authorList>
    </citation>
    <scope>NUCLEOTIDE SEQUENCE [LARGE SCALE GENOMIC DNA]</scope>
    <source>
        <strain evidence="5 6">2011D-8905</strain>
    </source>
</reference>
<dbReference type="SUPFAM" id="SSF52374">
    <property type="entry name" value="Nucleotidylyl transferase"/>
    <property type="match status" value="1"/>
</dbReference>
<dbReference type="PANTHER" id="PTHR42905:SF7">
    <property type="entry name" value="PHOSPHOENOLPYRUVATE PHOSPHOMUTASE"/>
    <property type="match status" value="1"/>
</dbReference>
<dbReference type="PANTHER" id="PTHR42905">
    <property type="entry name" value="PHOSPHOENOLPYRUVATE CARBOXYLASE"/>
    <property type="match status" value="1"/>
</dbReference>
<accession>A0ABY3G5R8</accession>
<dbReference type="Pfam" id="PF13714">
    <property type="entry name" value="PEP_mutase"/>
    <property type="match status" value="1"/>
</dbReference>
<gene>
    <name evidence="5" type="primary">aepX</name>
    <name evidence="5" type="ORF">ZA01_04335</name>
</gene>
<comment type="caution">
    <text evidence="5">The sequence shown here is derived from an EMBL/GenBank/DDBJ whole genome shotgun (WGS) entry which is preliminary data.</text>
</comment>
<dbReference type="Proteomes" id="UP000321614">
    <property type="component" value="Unassembled WGS sequence"/>
</dbReference>
<name>A0ABY3G5R8_9BACT</name>
<dbReference type="Gene3D" id="3.20.20.60">
    <property type="entry name" value="Phosphoenolpyruvate-binding domains"/>
    <property type="match status" value="1"/>
</dbReference>
<dbReference type="GO" id="GO:0050188">
    <property type="term" value="F:phosphoenolpyruvate mutase activity"/>
    <property type="evidence" value="ECO:0007669"/>
    <property type="project" value="UniProtKB-EC"/>
</dbReference>
<dbReference type="CDD" id="cd00377">
    <property type="entry name" value="ICL_PEPM"/>
    <property type="match status" value="1"/>
</dbReference>
<dbReference type="EMBL" id="VOAW01000014">
    <property type="protein sequence ID" value="TWO26171.1"/>
    <property type="molecule type" value="Genomic_DNA"/>
</dbReference>
<dbReference type="InterPro" id="IPR014729">
    <property type="entry name" value="Rossmann-like_a/b/a_fold"/>
</dbReference>
<evidence type="ECO:0000256" key="3">
    <source>
        <dbReference type="ARBA" id="ARBA00038455"/>
    </source>
</evidence>
<dbReference type="InterPro" id="IPR040442">
    <property type="entry name" value="Pyrv_kinase-like_dom_sf"/>
</dbReference>
<dbReference type="InterPro" id="IPR039556">
    <property type="entry name" value="ICL/PEPM"/>
</dbReference>
<dbReference type="Gene3D" id="3.40.50.620">
    <property type="entry name" value="HUPs"/>
    <property type="match status" value="1"/>
</dbReference>
<dbReference type="InterPro" id="IPR015813">
    <property type="entry name" value="Pyrv/PenolPyrv_kinase-like_dom"/>
</dbReference>
<sequence length="431" mass="48505">MSADLIHPGHINIMKIAKEYSNKIDGRVVLGLLTDEAIASYKRLPYMNFEQRKVVVENMEFIDEVIPQTTLSYRDNIIKLKPRYVIHGTDWLEGPQKNERDNVIKLLKELNCGELIEPEYTKGISSTQLNENARSIGITTNARLSLLKRLIKAKKPLRILESHSALSALIAQNAFVEKNGKKIEFDGFWSSSLTDSTSRGKPDIEAISLTSRLNTINDIFEVTNKPLIYDADTGGKVEHFVFTVKTLERLGVSAVVIEDKIGLKKNSLLGNDVTQFQDDIDNFCLKINTAKKNQITDDFMIIARIESLILEKGMQDALNRAFAYVKAGADGIMIHSRLKDPDEIIEFTQAFRNQDKHTPIVVVPTSFNQITAEELGSYGINIVIYANHLLRASFIAMEDVAKGILKNDRSYECEDKCMKINDILNLIPGTV</sequence>
<protein>
    <recommendedName>
        <fullName evidence="2">phosphoenolpyruvate mutase</fullName>
        <ecNumber evidence="2">5.4.2.9</ecNumber>
    </recommendedName>
</protein>
<evidence type="ECO:0000313" key="6">
    <source>
        <dbReference type="Proteomes" id="UP000321614"/>
    </source>
</evidence>
<evidence type="ECO:0000256" key="1">
    <source>
        <dbReference type="ARBA" id="ARBA00023235"/>
    </source>
</evidence>
<dbReference type="EC" id="5.4.2.9" evidence="2"/>
<proteinExistence type="inferred from homology"/>
<evidence type="ECO:0000313" key="5">
    <source>
        <dbReference type="EMBL" id="TWO26171.1"/>
    </source>
</evidence>
<dbReference type="SUPFAM" id="SSF51621">
    <property type="entry name" value="Phosphoenolpyruvate/pyruvate domain"/>
    <property type="match status" value="1"/>
</dbReference>
<evidence type="ECO:0000256" key="2">
    <source>
        <dbReference type="ARBA" id="ARBA00024063"/>
    </source>
</evidence>
<dbReference type="InterPro" id="IPR012698">
    <property type="entry name" value="PEnolPyrv_PMutase_core"/>
</dbReference>
<dbReference type="InterPro" id="IPR004821">
    <property type="entry name" value="Cyt_trans-like"/>
</dbReference>
<keyword evidence="1 5" id="KW-0413">Isomerase</keyword>
<dbReference type="Pfam" id="PF01467">
    <property type="entry name" value="CTP_transf_like"/>
    <property type="match status" value="1"/>
</dbReference>
<evidence type="ECO:0000259" key="4">
    <source>
        <dbReference type="Pfam" id="PF01467"/>
    </source>
</evidence>